<protein>
    <submittedName>
        <fullName evidence="2">Membrane protein YiaA</fullName>
    </submittedName>
</protein>
<dbReference type="EMBL" id="JBEPLU010000002">
    <property type="protein sequence ID" value="MET3527757.1"/>
    <property type="molecule type" value="Genomic_DNA"/>
</dbReference>
<keyword evidence="3" id="KW-1185">Reference proteome</keyword>
<organism evidence="2 3">
    <name type="scientific">Phenylobacterium koreense</name>
    <dbReference type="NCBI Taxonomy" id="266125"/>
    <lineage>
        <taxon>Bacteria</taxon>
        <taxon>Pseudomonadati</taxon>
        <taxon>Pseudomonadota</taxon>
        <taxon>Alphaproteobacteria</taxon>
        <taxon>Caulobacterales</taxon>
        <taxon>Caulobacteraceae</taxon>
        <taxon>Phenylobacterium</taxon>
    </lineage>
</organism>
<evidence type="ECO:0000313" key="3">
    <source>
        <dbReference type="Proteomes" id="UP001549110"/>
    </source>
</evidence>
<feature type="transmembrane region" description="Helical" evidence="1">
    <location>
        <begin position="12"/>
        <end position="34"/>
    </location>
</feature>
<comment type="caution">
    <text evidence="2">The sequence shown here is derived from an EMBL/GenBank/DDBJ whole genome shotgun (WGS) entry which is preliminary data.</text>
</comment>
<keyword evidence="1" id="KW-1133">Transmembrane helix</keyword>
<accession>A0ABV2ELD2</accession>
<dbReference type="RefSeq" id="WP_331928912.1">
    <property type="nucleotide sequence ID" value="NZ_JBEPLU010000002.1"/>
</dbReference>
<evidence type="ECO:0000256" key="1">
    <source>
        <dbReference type="SAM" id="Phobius"/>
    </source>
</evidence>
<gene>
    <name evidence="2" type="ORF">ABID41_002875</name>
</gene>
<dbReference type="Proteomes" id="UP001549110">
    <property type="component" value="Unassembled WGS sequence"/>
</dbReference>
<keyword evidence="1" id="KW-0472">Membrane</keyword>
<sequence length="67" mass="7041">MADTRPSANVLLTKYLVGLLLLVIGLALTLVGVFNGAHNLTLVGLAIAAVGMLLIVLKIIARNRPLH</sequence>
<keyword evidence="1" id="KW-0812">Transmembrane</keyword>
<proteinExistence type="predicted"/>
<reference evidence="2 3" key="1">
    <citation type="submission" date="2024-06" db="EMBL/GenBank/DDBJ databases">
        <title>Genomic Encyclopedia of Type Strains, Phase IV (KMG-IV): sequencing the most valuable type-strain genomes for metagenomic binning, comparative biology and taxonomic classification.</title>
        <authorList>
            <person name="Goeker M."/>
        </authorList>
    </citation>
    <scope>NUCLEOTIDE SEQUENCE [LARGE SCALE GENOMIC DNA]</scope>
    <source>
        <strain evidence="2 3">DSM 17809</strain>
    </source>
</reference>
<evidence type="ECO:0000313" key="2">
    <source>
        <dbReference type="EMBL" id="MET3527757.1"/>
    </source>
</evidence>
<name>A0ABV2ELD2_9CAUL</name>
<feature type="transmembrane region" description="Helical" evidence="1">
    <location>
        <begin position="40"/>
        <end position="61"/>
    </location>
</feature>